<dbReference type="InterPro" id="IPR025944">
    <property type="entry name" value="Sigma_54_int_dom_CS"/>
</dbReference>
<dbReference type="Gene3D" id="1.10.8.60">
    <property type="match status" value="1"/>
</dbReference>
<dbReference type="RefSeq" id="WP_058491446.1">
    <property type="nucleotide sequence ID" value="NZ_LOCK01000028.1"/>
</dbReference>
<dbReference type="InterPro" id="IPR002078">
    <property type="entry name" value="Sigma_54_int"/>
</dbReference>
<evidence type="ECO:0000313" key="9">
    <source>
        <dbReference type="Proteomes" id="UP000054623"/>
    </source>
</evidence>
<feature type="domain" description="Sigma-54 factor interaction" evidence="6">
    <location>
        <begin position="340"/>
        <end position="570"/>
    </location>
</feature>
<proteinExistence type="predicted"/>
<reference evidence="8 9" key="1">
    <citation type="submission" date="2015-12" db="EMBL/GenBank/DDBJ databases">
        <title>Draft Genome Sequence of Desulfitobacterium hafniense Strain DH, a Sulfate-reducing Bacterium Isolated from Paddy Soils.</title>
        <authorList>
            <person name="Bao P."/>
            <person name="Zhang X."/>
            <person name="Li G."/>
        </authorList>
    </citation>
    <scope>NUCLEOTIDE SEQUENCE [LARGE SCALE GENOMIC DNA]</scope>
    <source>
        <strain evidence="8 9">DH</strain>
    </source>
</reference>
<evidence type="ECO:0008006" key="10">
    <source>
        <dbReference type="Google" id="ProtNLM"/>
    </source>
</evidence>
<keyword evidence="4" id="KW-0238">DNA-binding</keyword>
<keyword evidence="1" id="KW-0547">Nucleotide-binding</keyword>
<dbReference type="SUPFAM" id="SSF52540">
    <property type="entry name" value="P-loop containing nucleoside triphosphate hydrolases"/>
    <property type="match status" value="1"/>
</dbReference>
<dbReference type="PROSITE" id="PS50112">
    <property type="entry name" value="PAS"/>
    <property type="match status" value="1"/>
</dbReference>
<dbReference type="GO" id="GO:0006355">
    <property type="term" value="P:regulation of DNA-templated transcription"/>
    <property type="evidence" value="ECO:0007669"/>
    <property type="project" value="InterPro"/>
</dbReference>
<evidence type="ECO:0000256" key="1">
    <source>
        <dbReference type="ARBA" id="ARBA00022741"/>
    </source>
</evidence>
<evidence type="ECO:0000313" key="8">
    <source>
        <dbReference type="EMBL" id="KTE91146.1"/>
    </source>
</evidence>
<dbReference type="InterPro" id="IPR003593">
    <property type="entry name" value="AAA+_ATPase"/>
</dbReference>
<dbReference type="InterPro" id="IPR058031">
    <property type="entry name" value="AAA_lid_NorR"/>
</dbReference>
<dbReference type="PROSITE" id="PS00675">
    <property type="entry name" value="SIGMA54_INTERACT_1"/>
    <property type="match status" value="1"/>
</dbReference>
<name>A0A0W1JGT0_DESHA</name>
<evidence type="ECO:0000259" key="6">
    <source>
        <dbReference type="PROSITE" id="PS50045"/>
    </source>
</evidence>
<dbReference type="Proteomes" id="UP000054623">
    <property type="component" value="Unassembled WGS sequence"/>
</dbReference>
<dbReference type="InterPro" id="IPR025662">
    <property type="entry name" value="Sigma_54_int_dom_ATP-bd_1"/>
</dbReference>
<dbReference type="InterPro" id="IPR000014">
    <property type="entry name" value="PAS"/>
</dbReference>
<dbReference type="GO" id="GO:0043565">
    <property type="term" value="F:sequence-specific DNA binding"/>
    <property type="evidence" value="ECO:0007669"/>
    <property type="project" value="InterPro"/>
</dbReference>
<dbReference type="PRINTS" id="PR01590">
    <property type="entry name" value="HTHFIS"/>
</dbReference>
<dbReference type="InterPro" id="IPR025943">
    <property type="entry name" value="Sigma_54_int_dom_ATP-bd_2"/>
</dbReference>
<evidence type="ECO:0000256" key="4">
    <source>
        <dbReference type="ARBA" id="ARBA00023125"/>
    </source>
</evidence>
<keyword evidence="2" id="KW-0067">ATP-binding</keyword>
<dbReference type="EMBL" id="LOCK01000028">
    <property type="protein sequence ID" value="KTE91146.1"/>
    <property type="molecule type" value="Genomic_DNA"/>
</dbReference>
<dbReference type="Pfam" id="PF00158">
    <property type="entry name" value="Sigma54_activat"/>
    <property type="match status" value="1"/>
</dbReference>
<dbReference type="OrthoDB" id="9803970at2"/>
<dbReference type="InterPro" id="IPR002197">
    <property type="entry name" value="HTH_Fis"/>
</dbReference>
<sequence length="647" mass="72537">MGFEYQVWEDFVKCGLNTGDKIQVNPSILASWERCKKRGQNYREAITLQLPPEKVEERREAYHRLIKVAKPFLEELYGFVKGSGFVVVLLDKDACILEVLGDEELLVKDTSFRIGEIWNEETKGTNAMGVVQVEKKPIQVYAAEHYVCNNHDITCSAAPILGVDGEMIGILDVSGNSAKVHKHTLGMVVAAVKAIENELRLKAANAEIVKSYHNLNAIIKTISEGIISFDENGSITNMNPVALNILNMQEENYQSKNLKRIIKKDKIINAILDNGQSIVNHEFHLECNRKQVRILFTAYPILGGNKEICGGVAVIRELKEVHRLVNQMVGARASFTFEDIIGGSERLQKCIKIAKDIADSTSSVILQGESGTGKEMFAQAIHNASSFRRGPFIAINCGALPRDLIESELFGYEEGAFTGARLGGQAGKFELANEGTVFLDEITDMPLDTQVALLRVLQEKRVVRIGGHKPVPIKVRVIAATNKNLKEEVRKGNFRDDLFYRLNVINIDVSPLREREGDILLLANYFLRKYSNMLGYSVAKFEPLVIKALENYDWPGNVRELANAMERAVNLAKGKNISLEHLPEGIQVPEELHKNKRISRLKKSEEEIIRETLDSVGWNISQGASILGIARNTLYRKLEKYHLTEKK</sequence>
<dbReference type="InterPro" id="IPR027417">
    <property type="entry name" value="P-loop_NTPase"/>
</dbReference>
<dbReference type="Pfam" id="PF13426">
    <property type="entry name" value="PAS_9"/>
    <property type="match status" value="1"/>
</dbReference>
<dbReference type="PROSITE" id="PS50045">
    <property type="entry name" value="SIGMA54_INTERACT_4"/>
    <property type="match status" value="1"/>
</dbReference>
<dbReference type="Pfam" id="PF02954">
    <property type="entry name" value="HTH_8"/>
    <property type="match status" value="1"/>
</dbReference>
<dbReference type="AlphaFoldDB" id="A0A0W1JGT0"/>
<evidence type="ECO:0000259" key="7">
    <source>
        <dbReference type="PROSITE" id="PS50112"/>
    </source>
</evidence>
<dbReference type="SUPFAM" id="SSF55785">
    <property type="entry name" value="PYP-like sensor domain (PAS domain)"/>
    <property type="match status" value="1"/>
</dbReference>
<dbReference type="PROSITE" id="PS00676">
    <property type="entry name" value="SIGMA54_INTERACT_2"/>
    <property type="match status" value="1"/>
</dbReference>
<accession>A0A0W1JGT0</accession>
<dbReference type="InterPro" id="IPR003018">
    <property type="entry name" value="GAF"/>
</dbReference>
<dbReference type="InterPro" id="IPR035965">
    <property type="entry name" value="PAS-like_dom_sf"/>
</dbReference>
<evidence type="ECO:0000256" key="5">
    <source>
        <dbReference type="ARBA" id="ARBA00023163"/>
    </source>
</evidence>
<dbReference type="InterPro" id="IPR029016">
    <property type="entry name" value="GAF-like_dom_sf"/>
</dbReference>
<dbReference type="PANTHER" id="PTHR32071:SF57">
    <property type="entry name" value="C4-DICARBOXYLATE TRANSPORT TRANSCRIPTIONAL REGULATORY PROTEIN DCTD"/>
    <property type="match status" value="1"/>
</dbReference>
<dbReference type="Gene3D" id="3.40.50.300">
    <property type="entry name" value="P-loop containing nucleotide triphosphate hydrolases"/>
    <property type="match status" value="1"/>
</dbReference>
<protein>
    <recommendedName>
        <fullName evidence="10">Signal-transduction and transcriptional-control protein</fullName>
    </recommendedName>
</protein>
<dbReference type="Pfam" id="PF01590">
    <property type="entry name" value="GAF"/>
    <property type="match status" value="1"/>
</dbReference>
<organism evidence="8 9">
    <name type="scientific">Desulfitobacterium hafniense</name>
    <name type="common">Desulfitobacterium frappieri</name>
    <dbReference type="NCBI Taxonomy" id="49338"/>
    <lineage>
        <taxon>Bacteria</taxon>
        <taxon>Bacillati</taxon>
        <taxon>Bacillota</taxon>
        <taxon>Clostridia</taxon>
        <taxon>Eubacteriales</taxon>
        <taxon>Desulfitobacteriaceae</taxon>
        <taxon>Desulfitobacterium</taxon>
    </lineage>
</organism>
<gene>
    <name evidence="8" type="ORF">AT727_05995</name>
</gene>
<dbReference type="PANTHER" id="PTHR32071">
    <property type="entry name" value="TRANSCRIPTIONAL REGULATORY PROTEIN"/>
    <property type="match status" value="1"/>
</dbReference>
<dbReference type="Gene3D" id="3.30.450.40">
    <property type="match status" value="1"/>
</dbReference>
<dbReference type="Gene3D" id="1.10.10.60">
    <property type="entry name" value="Homeodomain-like"/>
    <property type="match status" value="1"/>
</dbReference>
<evidence type="ECO:0000256" key="2">
    <source>
        <dbReference type="ARBA" id="ARBA00022840"/>
    </source>
</evidence>
<evidence type="ECO:0000256" key="3">
    <source>
        <dbReference type="ARBA" id="ARBA00023015"/>
    </source>
</evidence>
<feature type="domain" description="PAS" evidence="7">
    <location>
        <begin position="211"/>
        <end position="258"/>
    </location>
</feature>
<dbReference type="Pfam" id="PF25601">
    <property type="entry name" value="AAA_lid_14"/>
    <property type="match status" value="1"/>
</dbReference>
<keyword evidence="3" id="KW-0805">Transcription regulation</keyword>
<dbReference type="SUPFAM" id="SSF46689">
    <property type="entry name" value="Homeodomain-like"/>
    <property type="match status" value="1"/>
</dbReference>
<dbReference type="SMART" id="SM00382">
    <property type="entry name" value="AAA"/>
    <property type="match status" value="1"/>
</dbReference>
<dbReference type="CDD" id="cd00009">
    <property type="entry name" value="AAA"/>
    <property type="match status" value="1"/>
</dbReference>
<dbReference type="PROSITE" id="PS00688">
    <property type="entry name" value="SIGMA54_INTERACT_3"/>
    <property type="match status" value="1"/>
</dbReference>
<comment type="caution">
    <text evidence="8">The sequence shown here is derived from an EMBL/GenBank/DDBJ whole genome shotgun (WGS) entry which is preliminary data.</text>
</comment>
<dbReference type="GO" id="GO:0005524">
    <property type="term" value="F:ATP binding"/>
    <property type="evidence" value="ECO:0007669"/>
    <property type="project" value="UniProtKB-KW"/>
</dbReference>
<dbReference type="SUPFAM" id="SSF55781">
    <property type="entry name" value="GAF domain-like"/>
    <property type="match status" value="1"/>
</dbReference>
<keyword evidence="5" id="KW-0804">Transcription</keyword>
<dbReference type="FunFam" id="3.40.50.300:FF:000006">
    <property type="entry name" value="DNA-binding transcriptional regulator NtrC"/>
    <property type="match status" value="1"/>
</dbReference>
<dbReference type="Gene3D" id="3.30.450.20">
    <property type="entry name" value="PAS domain"/>
    <property type="match status" value="1"/>
</dbReference>
<dbReference type="InterPro" id="IPR009057">
    <property type="entry name" value="Homeodomain-like_sf"/>
</dbReference>